<accession>A0A4C2A1C6</accession>
<keyword evidence="2" id="KW-1185">Reference proteome</keyword>
<dbReference type="AlphaFoldDB" id="A0A4C2A1C6"/>
<organism evidence="1 2">
    <name type="scientific">Eumeta variegata</name>
    <name type="common">Bagworm moth</name>
    <name type="synonym">Eumeta japonica</name>
    <dbReference type="NCBI Taxonomy" id="151549"/>
    <lineage>
        <taxon>Eukaryota</taxon>
        <taxon>Metazoa</taxon>
        <taxon>Ecdysozoa</taxon>
        <taxon>Arthropoda</taxon>
        <taxon>Hexapoda</taxon>
        <taxon>Insecta</taxon>
        <taxon>Pterygota</taxon>
        <taxon>Neoptera</taxon>
        <taxon>Endopterygota</taxon>
        <taxon>Lepidoptera</taxon>
        <taxon>Glossata</taxon>
        <taxon>Ditrysia</taxon>
        <taxon>Tineoidea</taxon>
        <taxon>Psychidae</taxon>
        <taxon>Oiketicinae</taxon>
        <taxon>Eumeta</taxon>
    </lineage>
</organism>
<proteinExistence type="predicted"/>
<evidence type="ECO:0000313" key="1">
    <source>
        <dbReference type="EMBL" id="GBP94741.1"/>
    </source>
</evidence>
<dbReference type="EMBL" id="BGZK01002543">
    <property type="protein sequence ID" value="GBP94741.1"/>
    <property type="molecule type" value="Genomic_DNA"/>
</dbReference>
<name>A0A4C2A1C6_EUMVA</name>
<protein>
    <submittedName>
        <fullName evidence="1">Uncharacterized protein</fullName>
    </submittedName>
</protein>
<sequence length="176" mass="19761">MKRLKDVSEAKEVCQYVSCKNLVSAYSSGEAVLCAAAVSLLLERIGRWSGRGIARSVFMLVRSAQAERDNESCFSCVQALIDLQDFITSKLSPLVTRDRSRHFSIALILIYYRELITYIQRRTAQHVGIIPHTVLSKVSQTDGQIDKTTERIMRHYNALAVTPDYKRTVMGGAPGY</sequence>
<evidence type="ECO:0000313" key="2">
    <source>
        <dbReference type="Proteomes" id="UP000299102"/>
    </source>
</evidence>
<reference evidence="1 2" key="1">
    <citation type="journal article" date="2019" name="Commun. Biol.">
        <title>The bagworm genome reveals a unique fibroin gene that provides high tensile strength.</title>
        <authorList>
            <person name="Kono N."/>
            <person name="Nakamura H."/>
            <person name="Ohtoshi R."/>
            <person name="Tomita M."/>
            <person name="Numata K."/>
            <person name="Arakawa K."/>
        </authorList>
    </citation>
    <scope>NUCLEOTIDE SEQUENCE [LARGE SCALE GENOMIC DNA]</scope>
</reference>
<dbReference type="Proteomes" id="UP000299102">
    <property type="component" value="Unassembled WGS sequence"/>
</dbReference>
<gene>
    <name evidence="1" type="ORF">EVAR_52817_1</name>
</gene>
<comment type="caution">
    <text evidence="1">The sequence shown here is derived from an EMBL/GenBank/DDBJ whole genome shotgun (WGS) entry which is preliminary data.</text>
</comment>